<dbReference type="InterPro" id="IPR015590">
    <property type="entry name" value="Aldehyde_DH_dom"/>
</dbReference>
<keyword evidence="1" id="KW-0560">Oxidoreductase</keyword>
<name>A0A1V9EF68_9BACT</name>
<organism evidence="3 4">
    <name type="scientific">Niastella yeongjuensis</name>
    <dbReference type="NCBI Taxonomy" id="354355"/>
    <lineage>
        <taxon>Bacteria</taxon>
        <taxon>Pseudomonadati</taxon>
        <taxon>Bacteroidota</taxon>
        <taxon>Chitinophagia</taxon>
        <taxon>Chitinophagales</taxon>
        <taxon>Chitinophagaceae</taxon>
        <taxon>Niastella</taxon>
    </lineage>
</organism>
<evidence type="ECO:0000313" key="4">
    <source>
        <dbReference type="Proteomes" id="UP000192610"/>
    </source>
</evidence>
<protein>
    <submittedName>
        <fullName evidence="3">Aldehyde dehydrogenase</fullName>
    </submittedName>
</protein>
<dbReference type="InterPro" id="IPR016162">
    <property type="entry name" value="Ald_DH_N"/>
</dbReference>
<evidence type="ECO:0000259" key="2">
    <source>
        <dbReference type="Pfam" id="PF00171"/>
    </source>
</evidence>
<reference evidence="4" key="1">
    <citation type="submission" date="2016-04" db="EMBL/GenBank/DDBJ databases">
        <authorList>
            <person name="Chen L."/>
            <person name="Zhuang W."/>
            <person name="Wang G."/>
        </authorList>
    </citation>
    <scope>NUCLEOTIDE SEQUENCE [LARGE SCALE GENOMIC DNA]</scope>
    <source>
        <strain evidence="4">17621</strain>
    </source>
</reference>
<dbReference type="PANTHER" id="PTHR43353">
    <property type="entry name" value="SUCCINATE-SEMIALDEHYDE DEHYDROGENASE, MITOCHONDRIAL"/>
    <property type="match status" value="1"/>
</dbReference>
<evidence type="ECO:0000313" key="3">
    <source>
        <dbReference type="EMBL" id="OQP44712.1"/>
    </source>
</evidence>
<evidence type="ECO:0000256" key="1">
    <source>
        <dbReference type="ARBA" id="ARBA00023002"/>
    </source>
</evidence>
<dbReference type="InterPro" id="IPR044151">
    <property type="entry name" value="ALDH_KGSADH"/>
</dbReference>
<dbReference type="RefSeq" id="WP_081202767.1">
    <property type="nucleotide sequence ID" value="NZ_FOCZ01000006.1"/>
</dbReference>
<dbReference type="Proteomes" id="UP000192610">
    <property type="component" value="Unassembled WGS sequence"/>
</dbReference>
<dbReference type="InterPro" id="IPR050740">
    <property type="entry name" value="Aldehyde_DH_Superfamily"/>
</dbReference>
<dbReference type="InterPro" id="IPR016163">
    <property type="entry name" value="Ald_DH_C"/>
</dbReference>
<dbReference type="STRING" id="354355.SAMN05660816_03513"/>
<dbReference type="Pfam" id="PF00171">
    <property type="entry name" value="Aldedh"/>
    <property type="match status" value="1"/>
</dbReference>
<dbReference type="SUPFAM" id="SSF53720">
    <property type="entry name" value="ALDH-like"/>
    <property type="match status" value="1"/>
</dbReference>
<dbReference type="InterPro" id="IPR016161">
    <property type="entry name" value="Ald_DH/histidinol_DH"/>
</dbReference>
<dbReference type="AlphaFoldDB" id="A0A1V9EF68"/>
<dbReference type="PANTHER" id="PTHR43353:SF3">
    <property type="entry name" value="ALDEHYDE DEHYDROGENASE-RELATED"/>
    <property type="match status" value="1"/>
</dbReference>
<accession>A0A1V9EF68</accession>
<dbReference type="OrthoDB" id="9770537at2"/>
<dbReference type="CDD" id="cd07129">
    <property type="entry name" value="ALDH_KGSADH"/>
    <property type="match status" value="1"/>
</dbReference>
<keyword evidence="4" id="KW-1185">Reference proteome</keyword>
<gene>
    <name evidence="3" type="ORF">A4H97_10135</name>
</gene>
<proteinExistence type="predicted"/>
<feature type="domain" description="Aldehyde dehydrogenase" evidence="2">
    <location>
        <begin position="3"/>
        <end position="399"/>
    </location>
</feature>
<dbReference type="EMBL" id="LVXG01000034">
    <property type="protein sequence ID" value="OQP44712.1"/>
    <property type="molecule type" value="Genomic_DNA"/>
</dbReference>
<dbReference type="Gene3D" id="3.40.605.10">
    <property type="entry name" value="Aldehyde Dehydrogenase, Chain A, domain 1"/>
    <property type="match status" value="1"/>
</dbReference>
<dbReference type="GO" id="GO:0016620">
    <property type="term" value="F:oxidoreductase activity, acting on the aldehyde or oxo group of donors, NAD or NADP as acceptor"/>
    <property type="evidence" value="ECO:0007669"/>
    <property type="project" value="InterPro"/>
</dbReference>
<sequence length="493" mass="53452">MFKDATSQEIDQVLNTSWQAFHQYRKYSLKDRAQFMRSIAAELENAGDELIQTAMRESNLPEARLRGERARTMFQLTSYADACERGEWLEARIDTANSTKTPPKPDIRKMLIPLGPVVVFGASNFPFAYSTAGGDTACALAAGCPVIVKAHPAHAQTSEMVAQAILKAAAKCNMPNGVFAHVHGASQEVGKALVTHPHTKAVGFTGSYLGGKALFDWANQRKEPIPVFSEMGSVNPVFLFPEKLKQSAVEVAKQYAGSITLGVGQFCTNPGLIFGIDGDDLQQFIDTLGSEIKAVNPGTMLHPGIAKNYLENKNKALAQAQVQTIAESNTQPAANQGVPTIASATGEAFLNNPVLHQEVFGPYSLVIRCKDLNELLEVVRHLEGQLTATLMATDNDIINNDDLVEAVKNICGRFIVNGVPTGVEVCLSMHHGGPFPATTDSRFTSVGADGIKRFARPMAYQNWSDSLLPDELKNGNPLGIWRTVNDVLTKDKI</sequence>
<dbReference type="Gene3D" id="3.40.309.10">
    <property type="entry name" value="Aldehyde Dehydrogenase, Chain A, domain 2"/>
    <property type="match status" value="1"/>
</dbReference>
<comment type="caution">
    <text evidence="3">The sequence shown here is derived from an EMBL/GenBank/DDBJ whole genome shotgun (WGS) entry which is preliminary data.</text>
</comment>